<sequence length="85" mass="9638">MTSKLHQTSRSTDDWRPLPLRDLLIHKASRPPSTTSCRYARRRRRPTSASQWPRRAVLMCSAVSPASLPKAASRPSRWRQSATPG</sequence>
<dbReference type="EMBL" id="BT055123">
    <property type="protein sequence ID" value="ACL53730.1"/>
    <property type="molecule type" value="mRNA"/>
</dbReference>
<proteinExistence type="evidence at transcript level"/>
<evidence type="ECO:0000256" key="1">
    <source>
        <dbReference type="SAM" id="MobiDB-lite"/>
    </source>
</evidence>
<feature type="region of interest" description="Disordered" evidence="1">
    <location>
        <begin position="65"/>
        <end position="85"/>
    </location>
</feature>
<organism evidence="2">
    <name type="scientific">Zea mays</name>
    <name type="common">Maize</name>
    <dbReference type="NCBI Taxonomy" id="4577"/>
    <lineage>
        <taxon>Eukaryota</taxon>
        <taxon>Viridiplantae</taxon>
        <taxon>Streptophyta</taxon>
        <taxon>Embryophyta</taxon>
        <taxon>Tracheophyta</taxon>
        <taxon>Spermatophyta</taxon>
        <taxon>Magnoliopsida</taxon>
        <taxon>Liliopsida</taxon>
        <taxon>Poales</taxon>
        <taxon>Poaceae</taxon>
        <taxon>PACMAD clade</taxon>
        <taxon>Panicoideae</taxon>
        <taxon>Andropogonodae</taxon>
        <taxon>Andropogoneae</taxon>
        <taxon>Tripsacinae</taxon>
        <taxon>Zea</taxon>
    </lineage>
</organism>
<name>B8A0N1_MAIZE</name>
<evidence type="ECO:0000313" key="2">
    <source>
        <dbReference type="EMBL" id="ACL53730.1"/>
    </source>
</evidence>
<feature type="region of interest" description="Disordered" evidence="1">
    <location>
        <begin position="27"/>
        <end position="52"/>
    </location>
</feature>
<accession>B8A0N1</accession>
<dbReference type="AlphaFoldDB" id="B8A0N1"/>
<protein>
    <submittedName>
        <fullName evidence="2">Uncharacterized protein</fullName>
    </submittedName>
</protein>
<reference evidence="2" key="1">
    <citation type="journal article" date="2009" name="PLoS Genet.">
        <title>Sequencing, mapping, and analysis of 27,455 maize full-length cDNAs.</title>
        <authorList>
            <person name="Soderlund C."/>
            <person name="Descour A."/>
            <person name="Kudrna D."/>
            <person name="Bomhoff M."/>
            <person name="Boyd L."/>
            <person name="Currie J."/>
            <person name="Angelova A."/>
            <person name="Collura K."/>
            <person name="Wissotski M."/>
            <person name="Ashley E."/>
            <person name="Morrow D."/>
            <person name="Fernandes J."/>
            <person name="Walbot V."/>
            <person name="Yu Y."/>
        </authorList>
    </citation>
    <scope>NUCLEOTIDE SEQUENCE</scope>
    <source>
        <strain evidence="2">B73</strain>
    </source>
</reference>